<accession>A0A1M5VPL6</accession>
<keyword evidence="3" id="KW-1185">Reference proteome</keyword>
<evidence type="ECO:0000313" key="3">
    <source>
        <dbReference type="Proteomes" id="UP000183995"/>
    </source>
</evidence>
<keyword evidence="1" id="KW-0812">Transmembrane</keyword>
<dbReference type="Proteomes" id="UP000183995">
    <property type="component" value="Unassembled WGS sequence"/>
</dbReference>
<keyword evidence="1" id="KW-1133">Transmembrane helix</keyword>
<evidence type="ECO:0000256" key="1">
    <source>
        <dbReference type="SAM" id="Phobius"/>
    </source>
</evidence>
<reference evidence="2 3" key="1">
    <citation type="submission" date="2016-11" db="EMBL/GenBank/DDBJ databases">
        <authorList>
            <person name="Jaros S."/>
            <person name="Januszkiewicz K."/>
            <person name="Wedrychowicz H."/>
        </authorList>
    </citation>
    <scope>NUCLEOTIDE SEQUENCE [LARGE SCALE GENOMIC DNA]</scope>
    <source>
        <strain evidence="2 3">DSM 10068</strain>
    </source>
</reference>
<keyword evidence="1" id="KW-0472">Membrane</keyword>
<gene>
    <name evidence="2" type="ORF">SAMN02745823_00932</name>
</gene>
<dbReference type="AlphaFoldDB" id="A0A1M5VPL6"/>
<feature type="transmembrane region" description="Helical" evidence="1">
    <location>
        <begin position="21"/>
        <end position="39"/>
    </location>
</feature>
<evidence type="ECO:0000313" key="2">
    <source>
        <dbReference type="EMBL" id="SHH76863.1"/>
    </source>
</evidence>
<dbReference type="EMBL" id="FQXV01000002">
    <property type="protein sequence ID" value="SHH76863.1"/>
    <property type="molecule type" value="Genomic_DNA"/>
</dbReference>
<name>A0A1M5VPL6_9FIRM</name>
<proteinExistence type="predicted"/>
<protein>
    <submittedName>
        <fullName evidence="2">Uncharacterized protein</fullName>
    </submittedName>
</protein>
<organism evidence="2 3">
    <name type="scientific">Sporobacter termitidis DSM 10068</name>
    <dbReference type="NCBI Taxonomy" id="1123282"/>
    <lineage>
        <taxon>Bacteria</taxon>
        <taxon>Bacillati</taxon>
        <taxon>Bacillota</taxon>
        <taxon>Clostridia</taxon>
        <taxon>Eubacteriales</taxon>
        <taxon>Oscillospiraceae</taxon>
        <taxon>Sporobacter</taxon>
    </lineage>
</organism>
<sequence>MKKRVGKLLYLGHREGFMIRFNNIIITLIYRFCVNRLLIICEFKFVASRRRQWAASFSVKVNFVTPSLLVTKMSSLWLSRIVLTM</sequence>